<dbReference type="PANTHER" id="PTHR34220:SF11">
    <property type="entry name" value="SENSOR PROTEIN KINASE HPTS"/>
    <property type="match status" value="1"/>
</dbReference>
<dbReference type="Proteomes" id="UP001596044">
    <property type="component" value="Unassembled WGS sequence"/>
</dbReference>
<name>A0ABW0KET0_9BACL</name>
<dbReference type="SMART" id="SM00304">
    <property type="entry name" value="HAMP"/>
    <property type="match status" value="1"/>
</dbReference>
<keyword evidence="8" id="KW-0067">ATP-binding</keyword>
<sequence>MSKWRNIRFQTKLFMMFLLLSSIPSLLIGITAYQKSAVMLHDQTEQDLNIILAQLNTSIERQINDFDRFSMLPYFTPETFSFLNKPYTSPELWGTAERDAQKTLIRLMSVYPSINSSIKGLMVYGMNGSENGYLISGNPTLNEEDRARESAWYQQVMAKKGGFVVTGIMDIHQFKDPFKAILGSRLILDEDSKPLAVIALYMLPDFIPKIVNSLQLNNVQVTVLDQERNLIYSSDTKLAARIQAISNAQKRGSWEASVTEDRNGKMFSGVYLQSDYLGWKVYMGVNKDEMLRGSRTIRNYTVAIVITMAIAAAVVSWLLARGLSKPISRLIRSMREVERGKFLAPVQLERGDEIGQLQNSYGRMVLRLNELVLSIEEKERQKRKSELYALRARMQPHFLYNTLNSIRMLALLQQSTQIAKLIHSLNKLLHANMKLDAELISLEHEIELLKHYVSLMDLRYTNVFEVEWNIPDRLLNAAVPPMLIQPLLENSIFYGSTGLERKLHIAVSAELQDDESNLLLQITDDGIGFSEEKLKQVGDVPQLEDSTDSIHIGLRNVRERIRLRFGDKYGLAVKQREGKAQIILCMPYITMKAVSNDVESTRS</sequence>
<dbReference type="PROSITE" id="PS50885">
    <property type="entry name" value="HAMP"/>
    <property type="match status" value="1"/>
</dbReference>
<evidence type="ECO:0000256" key="6">
    <source>
        <dbReference type="ARBA" id="ARBA00022741"/>
    </source>
</evidence>
<evidence type="ECO:0000256" key="5">
    <source>
        <dbReference type="ARBA" id="ARBA00022692"/>
    </source>
</evidence>
<dbReference type="Pfam" id="PF02518">
    <property type="entry name" value="HATPase_c"/>
    <property type="match status" value="1"/>
</dbReference>
<protein>
    <submittedName>
        <fullName evidence="14">Sensor histidine kinase</fullName>
        <ecNumber evidence="14">2.7.13.3</ecNumber>
    </submittedName>
</protein>
<evidence type="ECO:0000256" key="12">
    <source>
        <dbReference type="SAM" id="Phobius"/>
    </source>
</evidence>
<dbReference type="PANTHER" id="PTHR34220">
    <property type="entry name" value="SENSOR HISTIDINE KINASE YPDA"/>
    <property type="match status" value="1"/>
</dbReference>
<dbReference type="Pfam" id="PF06580">
    <property type="entry name" value="His_kinase"/>
    <property type="match status" value="1"/>
</dbReference>
<dbReference type="EMBL" id="JBHSMJ010000031">
    <property type="protein sequence ID" value="MFC5451283.1"/>
    <property type="molecule type" value="Genomic_DNA"/>
</dbReference>
<keyword evidence="15" id="KW-1185">Reference proteome</keyword>
<reference evidence="15" key="1">
    <citation type="journal article" date="2019" name="Int. J. Syst. Evol. Microbiol.">
        <title>The Global Catalogue of Microorganisms (GCM) 10K type strain sequencing project: providing services to taxonomists for standard genome sequencing and annotation.</title>
        <authorList>
            <consortium name="The Broad Institute Genomics Platform"/>
            <consortium name="The Broad Institute Genome Sequencing Center for Infectious Disease"/>
            <person name="Wu L."/>
            <person name="Ma J."/>
        </authorList>
    </citation>
    <scope>NUCLEOTIDE SEQUENCE [LARGE SCALE GENOMIC DNA]</scope>
    <source>
        <strain evidence="15">KACC 11904</strain>
    </source>
</reference>
<evidence type="ECO:0000256" key="9">
    <source>
        <dbReference type="ARBA" id="ARBA00022989"/>
    </source>
</evidence>
<keyword evidence="2" id="KW-1003">Cell membrane</keyword>
<evidence type="ECO:0000313" key="15">
    <source>
        <dbReference type="Proteomes" id="UP001596044"/>
    </source>
</evidence>
<evidence type="ECO:0000256" key="3">
    <source>
        <dbReference type="ARBA" id="ARBA00022553"/>
    </source>
</evidence>
<evidence type="ECO:0000256" key="8">
    <source>
        <dbReference type="ARBA" id="ARBA00022840"/>
    </source>
</evidence>
<evidence type="ECO:0000313" key="14">
    <source>
        <dbReference type="EMBL" id="MFC5451283.1"/>
    </source>
</evidence>
<dbReference type="Gene3D" id="3.30.565.10">
    <property type="entry name" value="Histidine kinase-like ATPase, C-terminal domain"/>
    <property type="match status" value="1"/>
</dbReference>
<dbReference type="Pfam" id="PF00672">
    <property type="entry name" value="HAMP"/>
    <property type="match status" value="1"/>
</dbReference>
<dbReference type="InterPro" id="IPR050640">
    <property type="entry name" value="Bact_2-comp_sensor_kinase"/>
</dbReference>
<keyword evidence="3" id="KW-0597">Phosphoprotein</keyword>
<evidence type="ECO:0000256" key="1">
    <source>
        <dbReference type="ARBA" id="ARBA00004651"/>
    </source>
</evidence>
<comment type="caution">
    <text evidence="14">The sequence shown here is derived from an EMBL/GenBank/DDBJ whole genome shotgun (WGS) entry which is preliminary data.</text>
</comment>
<evidence type="ECO:0000256" key="4">
    <source>
        <dbReference type="ARBA" id="ARBA00022679"/>
    </source>
</evidence>
<dbReference type="InterPro" id="IPR003594">
    <property type="entry name" value="HATPase_dom"/>
</dbReference>
<keyword evidence="5 12" id="KW-0812">Transmembrane</keyword>
<proteinExistence type="predicted"/>
<keyword evidence="10" id="KW-0902">Two-component regulatory system</keyword>
<dbReference type="RefSeq" id="WP_270878065.1">
    <property type="nucleotide sequence ID" value="NZ_JAQFVF010000015.1"/>
</dbReference>
<evidence type="ECO:0000259" key="13">
    <source>
        <dbReference type="PROSITE" id="PS50885"/>
    </source>
</evidence>
<feature type="transmembrane region" description="Helical" evidence="12">
    <location>
        <begin position="300"/>
        <end position="320"/>
    </location>
</feature>
<keyword evidence="11 12" id="KW-0472">Membrane</keyword>
<dbReference type="InterPro" id="IPR003660">
    <property type="entry name" value="HAMP_dom"/>
</dbReference>
<keyword evidence="6" id="KW-0547">Nucleotide-binding</keyword>
<dbReference type="CDD" id="cd06225">
    <property type="entry name" value="HAMP"/>
    <property type="match status" value="1"/>
</dbReference>
<dbReference type="Gene3D" id="6.10.340.10">
    <property type="match status" value="1"/>
</dbReference>
<evidence type="ECO:0000256" key="2">
    <source>
        <dbReference type="ARBA" id="ARBA00022475"/>
    </source>
</evidence>
<dbReference type="EC" id="2.7.13.3" evidence="14"/>
<keyword evidence="7 14" id="KW-0418">Kinase</keyword>
<gene>
    <name evidence="14" type="ORF">ACFPOG_23900</name>
</gene>
<organism evidence="14 15">
    <name type="scientific">Paenibacillus aestuarii</name>
    <dbReference type="NCBI Taxonomy" id="516965"/>
    <lineage>
        <taxon>Bacteria</taxon>
        <taxon>Bacillati</taxon>
        <taxon>Bacillota</taxon>
        <taxon>Bacilli</taxon>
        <taxon>Bacillales</taxon>
        <taxon>Paenibacillaceae</taxon>
        <taxon>Paenibacillus</taxon>
    </lineage>
</organism>
<dbReference type="InterPro" id="IPR036890">
    <property type="entry name" value="HATPase_C_sf"/>
</dbReference>
<feature type="domain" description="HAMP" evidence="13">
    <location>
        <begin position="321"/>
        <end position="373"/>
    </location>
</feature>
<dbReference type="SUPFAM" id="SSF158472">
    <property type="entry name" value="HAMP domain-like"/>
    <property type="match status" value="1"/>
</dbReference>
<keyword evidence="9 12" id="KW-1133">Transmembrane helix</keyword>
<keyword evidence="4 14" id="KW-0808">Transferase</keyword>
<dbReference type="SUPFAM" id="SSF55874">
    <property type="entry name" value="ATPase domain of HSP90 chaperone/DNA topoisomerase II/histidine kinase"/>
    <property type="match status" value="1"/>
</dbReference>
<dbReference type="InterPro" id="IPR010559">
    <property type="entry name" value="Sig_transdc_His_kin_internal"/>
</dbReference>
<evidence type="ECO:0000256" key="10">
    <source>
        <dbReference type="ARBA" id="ARBA00023012"/>
    </source>
</evidence>
<evidence type="ECO:0000256" key="11">
    <source>
        <dbReference type="ARBA" id="ARBA00023136"/>
    </source>
</evidence>
<evidence type="ECO:0000256" key="7">
    <source>
        <dbReference type="ARBA" id="ARBA00022777"/>
    </source>
</evidence>
<comment type="subcellular location">
    <subcellularLocation>
        <location evidence="1">Cell membrane</location>
        <topology evidence="1">Multi-pass membrane protein</topology>
    </subcellularLocation>
</comment>
<dbReference type="GO" id="GO:0004673">
    <property type="term" value="F:protein histidine kinase activity"/>
    <property type="evidence" value="ECO:0007669"/>
    <property type="project" value="UniProtKB-EC"/>
</dbReference>
<accession>A0ABW0KET0</accession>